<dbReference type="PATRIC" id="fig|1280947.3.peg.3346"/>
<keyword evidence="2" id="KW-1185">Reference proteome</keyword>
<gene>
    <name evidence="1" type="ORF">HY30_09475</name>
</gene>
<accession>A0A062U2F1</accession>
<reference evidence="1 2" key="1">
    <citation type="journal article" date="2014" name="Antonie Van Leeuwenhoek">
        <title>Hyphomonas beringensis sp. nov. and Hyphomonas chukchiensis sp. nov., isolated from surface seawater of the Bering Sea and Chukchi Sea.</title>
        <authorList>
            <person name="Li C."/>
            <person name="Lai Q."/>
            <person name="Li G."/>
            <person name="Dong C."/>
            <person name="Wang J."/>
            <person name="Liao Y."/>
            <person name="Shao Z."/>
        </authorList>
    </citation>
    <scope>NUCLEOTIDE SEQUENCE [LARGE SCALE GENOMIC DNA]</scope>
    <source>
        <strain evidence="1 2">BH-BN04-4</strain>
    </source>
</reference>
<evidence type="ECO:0000313" key="1">
    <source>
        <dbReference type="EMBL" id="KCZ54506.1"/>
    </source>
</evidence>
<name>A0A062U2F1_9PROT</name>
<organism evidence="1 2">
    <name type="scientific">Hyphomonas chukchiensis</name>
    <dbReference type="NCBI Taxonomy" id="1280947"/>
    <lineage>
        <taxon>Bacteria</taxon>
        <taxon>Pseudomonadati</taxon>
        <taxon>Pseudomonadota</taxon>
        <taxon>Alphaproteobacteria</taxon>
        <taxon>Hyphomonadales</taxon>
        <taxon>Hyphomonadaceae</taxon>
        <taxon>Hyphomonas</taxon>
    </lineage>
</organism>
<evidence type="ECO:0000313" key="2">
    <source>
        <dbReference type="Proteomes" id="UP000027190"/>
    </source>
</evidence>
<comment type="caution">
    <text evidence="1">The sequence shown here is derived from an EMBL/GenBank/DDBJ whole genome shotgun (WGS) entry which is preliminary data.</text>
</comment>
<dbReference type="AlphaFoldDB" id="A0A062U2F1"/>
<proteinExistence type="predicted"/>
<dbReference type="EMBL" id="AWFG01000074">
    <property type="protein sequence ID" value="KCZ54506.1"/>
    <property type="molecule type" value="Genomic_DNA"/>
</dbReference>
<dbReference type="Proteomes" id="UP000027190">
    <property type="component" value="Unassembled WGS sequence"/>
</dbReference>
<sequence>MEMICPALAGPVQTRHSIAVGATRFAAFLRLSDREENAR</sequence>
<protein>
    <submittedName>
        <fullName evidence="1">Uncharacterized protein</fullName>
    </submittedName>
</protein>